<evidence type="ECO:0000313" key="1">
    <source>
        <dbReference type="EMBL" id="KAG2334454.1"/>
    </source>
</evidence>
<accession>A0A8X7WNW8</accession>
<organism evidence="1 2">
    <name type="scientific">Brassica carinata</name>
    <name type="common">Ethiopian mustard</name>
    <name type="synonym">Abyssinian cabbage</name>
    <dbReference type="NCBI Taxonomy" id="52824"/>
    <lineage>
        <taxon>Eukaryota</taxon>
        <taxon>Viridiplantae</taxon>
        <taxon>Streptophyta</taxon>
        <taxon>Embryophyta</taxon>
        <taxon>Tracheophyta</taxon>
        <taxon>Spermatophyta</taxon>
        <taxon>Magnoliopsida</taxon>
        <taxon>eudicotyledons</taxon>
        <taxon>Gunneridae</taxon>
        <taxon>Pentapetalae</taxon>
        <taxon>rosids</taxon>
        <taxon>malvids</taxon>
        <taxon>Brassicales</taxon>
        <taxon>Brassicaceae</taxon>
        <taxon>Brassiceae</taxon>
        <taxon>Brassica</taxon>
    </lineage>
</organism>
<proteinExistence type="predicted"/>
<protein>
    <submittedName>
        <fullName evidence="1">Uncharacterized protein</fullName>
    </submittedName>
</protein>
<sequence>MAPPREVRRSKWIFSDLESTGACGGLLWFLRCFVTYHRDTSAIEQSNPSANRIDTMPTREARVSMWLSASTKRLIDENLHDEKHHVSDGADSEVERGKPRRFTAHGEHDLLEPHGEHQNRHHQVKKRSLLAKDEGGLGIRALKDVNMVCGLKLIWG</sequence>
<name>A0A8X7WNW8_BRACI</name>
<evidence type="ECO:0000313" key="2">
    <source>
        <dbReference type="Proteomes" id="UP000886595"/>
    </source>
</evidence>
<gene>
    <name evidence="1" type="ORF">Bca52824_005634</name>
</gene>
<dbReference type="Proteomes" id="UP000886595">
    <property type="component" value="Unassembled WGS sequence"/>
</dbReference>
<dbReference type="EMBL" id="JAAMPC010000001">
    <property type="protein sequence ID" value="KAG2334454.1"/>
    <property type="molecule type" value="Genomic_DNA"/>
</dbReference>
<comment type="caution">
    <text evidence="1">The sequence shown here is derived from an EMBL/GenBank/DDBJ whole genome shotgun (WGS) entry which is preliminary data.</text>
</comment>
<reference evidence="1 2" key="1">
    <citation type="submission" date="2020-02" db="EMBL/GenBank/DDBJ databases">
        <authorList>
            <person name="Ma Q."/>
            <person name="Huang Y."/>
            <person name="Song X."/>
            <person name="Pei D."/>
        </authorList>
    </citation>
    <scope>NUCLEOTIDE SEQUENCE [LARGE SCALE GENOMIC DNA]</scope>
    <source>
        <strain evidence="1">Sxm20200214</strain>
        <tissue evidence="1">Leaf</tissue>
    </source>
</reference>
<keyword evidence="2" id="KW-1185">Reference proteome</keyword>
<dbReference type="AlphaFoldDB" id="A0A8X7WNW8"/>